<dbReference type="Gene3D" id="3.30.360.10">
    <property type="entry name" value="Dihydrodipicolinate Reductase, domain 2"/>
    <property type="match status" value="1"/>
</dbReference>
<name>A0ABX5XKK3_9BACT</name>
<evidence type="ECO:0000313" key="3">
    <source>
        <dbReference type="EMBL" id="QDV82414.1"/>
    </source>
</evidence>
<dbReference type="Pfam" id="PF22725">
    <property type="entry name" value="GFO_IDH_MocA_C3"/>
    <property type="match status" value="1"/>
</dbReference>
<dbReference type="PANTHER" id="PTHR43818">
    <property type="entry name" value="BCDNA.GH03377"/>
    <property type="match status" value="1"/>
</dbReference>
<dbReference type="GO" id="GO:0033712">
    <property type="term" value="F:1,5-anhydro-D-fructose reductase (1,5-anhydro-D-mannitol-forming) activity"/>
    <property type="evidence" value="ECO:0007669"/>
    <property type="project" value="UniProtKB-EC"/>
</dbReference>
<dbReference type="PROSITE" id="PS51318">
    <property type="entry name" value="TAT"/>
    <property type="match status" value="1"/>
</dbReference>
<dbReference type="InterPro" id="IPR019546">
    <property type="entry name" value="TAT_signal_bac_arc"/>
</dbReference>
<proteinExistence type="predicted"/>
<dbReference type="InterPro" id="IPR000683">
    <property type="entry name" value="Gfo/Idh/MocA-like_OxRdtase_N"/>
</dbReference>
<reference evidence="3 4" key="1">
    <citation type="submission" date="2019-02" db="EMBL/GenBank/DDBJ databases">
        <title>Deep-cultivation of Planctomycetes and their phenomic and genomic characterization uncovers novel biology.</title>
        <authorList>
            <person name="Wiegand S."/>
            <person name="Jogler M."/>
            <person name="Boedeker C."/>
            <person name="Pinto D."/>
            <person name="Vollmers J."/>
            <person name="Rivas-Marin E."/>
            <person name="Kohn T."/>
            <person name="Peeters S.H."/>
            <person name="Heuer A."/>
            <person name="Rast P."/>
            <person name="Oberbeckmann S."/>
            <person name="Bunk B."/>
            <person name="Jeske O."/>
            <person name="Meyerdierks A."/>
            <person name="Storesund J.E."/>
            <person name="Kallscheuer N."/>
            <person name="Luecker S."/>
            <person name="Lage O.M."/>
            <person name="Pohl T."/>
            <person name="Merkel B.J."/>
            <person name="Hornburger P."/>
            <person name="Mueller R.-W."/>
            <person name="Bruemmer F."/>
            <person name="Labrenz M."/>
            <person name="Spormann A.M."/>
            <person name="Op den Camp H."/>
            <person name="Overmann J."/>
            <person name="Amann R."/>
            <person name="Jetten M.S.M."/>
            <person name="Mascher T."/>
            <person name="Medema M.H."/>
            <person name="Devos D.P."/>
            <person name="Kaster A.-K."/>
            <person name="Ovreas L."/>
            <person name="Rohde M."/>
            <person name="Galperin M.Y."/>
            <person name="Jogler C."/>
        </authorList>
    </citation>
    <scope>NUCLEOTIDE SEQUENCE [LARGE SCALE GENOMIC DNA]</scope>
    <source>
        <strain evidence="3 4">TBK1r</strain>
    </source>
</reference>
<protein>
    <submittedName>
        <fullName evidence="3">1,5-anhydro-D-fructose reductase</fullName>
        <ecNumber evidence="3">1.1.1.292</ecNumber>
    </submittedName>
</protein>
<evidence type="ECO:0000259" key="2">
    <source>
        <dbReference type="Pfam" id="PF22725"/>
    </source>
</evidence>
<keyword evidence="3" id="KW-0560">Oxidoreductase</keyword>
<gene>
    <name evidence="3" type="primary">afr_4</name>
    <name evidence="3" type="ORF">TBK1r_13440</name>
</gene>
<dbReference type="SUPFAM" id="SSF51735">
    <property type="entry name" value="NAD(P)-binding Rossmann-fold domains"/>
    <property type="match status" value="1"/>
</dbReference>
<dbReference type="Pfam" id="PF01408">
    <property type="entry name" value="GFO_IDH_MocA"/>
    <property type="match status" value="1"/>
</dbReference>
<feature type="domain" description="Gfo/Idh/MocA-like oxidoreductase N-terminal" evidence="1">
    <location>
        <begin position="56"/>
        <end position="181"/>
    </location>
</feature>
<dbReference type="InterPro" id="IPR055170">
    <property type="entry name" value="GFO_IDH_MocA-like_dom"/>
</dbReference>
<dbReference type="RefSeq" id="WP_145208273.1">
    <property type="nucleotide sequence ID" value="NZ_CP036432.1"/>
</dbReference>
<dbReference type="Gene3D" id="3.40.50.720">
    <property type="entry name" value="NAD(P)-binding Rossmann-like Domain"/>
    <property type="match status" value="1"/>
</dbReference>
<evidence type="ECO:0000259" key="1">
    <source>
        <dbReference type="Pfam" id="PF01408"/>
    </source>
</evidence>
<dbReference type="NCBIfam" id="TIGR01409">
    <property type="entry name" value="TAT_signal_seq"/>
    <property type="match status" value="1"/>
</dbReference>
<dbReference type="InterPro" id="IPR006311">
    <property type="entry name" value="TAT_signal"/>
</dbReference>
<feature type="domain" description="GFO/IDH/MocA-like oxidoreductase" evidence="2">
    <location>
        <begin position="247"/>
        <end position="336"/>
    </location>
</feature>
<dbReference type="EC" id="1.1.1.292" evidence="3"/>
<dbReference type="PANTHER" id="PTHR43818:SF5">
    <property type="entry name" value="OXIDOREDUCTASE FAMILY PROTEIN"/>
    <property type="match status" value="1"/>
</dbReference>
<dbReference type="EMBL" id="CP036432">
    <property type="protein sequence ID" value="QDV82414.1"/>
    <property type="molecule type" value="Genomic_DNA"/>
</dbReference>
<dbReference type="InterPro" id="IPR036291">
    <property type="entry name" value="NAD(P)-bd_dom_sf"/>
</dbReference>
<organism evidence="3 4">
    <name type="scientific">Stieleria magnilauensis</name>
    <dbReference type="NCBI Taxonomy" id="2527963"/>
    <lineage>
        <taxon>Bacteria</taxon>
        <taxon>Pseudomonadati</taxon>
        <taxon>Planctomycetota</taxon>
        <taxon>Planctomycetia</taxon>
        <taxon>Pirellulales</taxon>
        <taxon>Pirellulaceae</taxon>
        <taxon>Stieleria</taxon>
    </lineage>
</organism>
<sequence length="505" mass="54986">MSNPNPRPKSTHANTRRSFLKKTGSAVAGGSFLAGSSFLITGTKASGAIEGANDRVRIAVAGLNGRGQAHIGGWLGTPNVELAYVADPWEKALAKGISGVQKRVKGKMTTQGIDDIRRALDDPTVDAISIATPNHWHSLMTIWGAQAGKHVYVEKPMSHDIAEGRVAVAAQKKYGVVIQHGTQRRSNAGVAGLHEALKSGKLPRLKIAYGYCCKPRSGIGHEPISTPPADLNWEHWKGPAVIDHYHANYVPYDWHWFWETGNGDLNNQGTHQLDVARWAIDDDQTHPTRTMAIGSRFQWDDQGETPNTMFAMAEYPNGQMVFFNVRNVNYKGYQRQVFNEYYLEDGSVITGEGNYQILRPGASKAEPLKIEPGDVTPGGNWNAFITAVRAGNPSMANGNVMDAHYGCVLGHIMNNSYRLGSEVPFSETASDFGGNQDAIEHFGRLHKVMSDGVGISGSDASYQLGPMLNFNAQTERFEGERADEANALVKDANNPGYEIPSVDAV</sequence>
<keyword evidence="4" id="KW-1185">Reference proteome</keyword>
<evidence type="ECO:0000313" key="4">
    <source>
        <dbReference type="Proteomes" id="UP000318081"/>
    </source>
</evidence>
<dbReference type="SUPFAM" id="SSF55347">
    <property type="entry name" value="Glyceraldehyde-3-phosphate dehydrogenase-like, C-terminal domain"/>
    <property type="match status" value="1"/>
</dbReference>
<dbReference type="InterPro" id="IPR050463">
    <property type="entry name" value="Gfo/Idh/MocA_oxidrdct_glycsds"/>
</dbReference>
<accession>A0ABX5XKK3</accession>
<dbReference type="Proteomes" id="UP000318081">
    <property type="component" value="Chromosome"/>
</dbReference>